<dbReference type="GO" id="GO:0015297">
    <property type="term" value="F:antiporter activity"/>
    <property type="evidence" value="ECO:0007669"/>
    <property type="project" value="UniProtKB-KW"/>
</dbReference>
<reference evidence="9 11" key="1">
    <citation type="submission" date="2021-06" db="EMBL/GenBank/DDBJ databases">
        <title>Staphylococcus lentus K169 genome sequencing.</title>
        <authorList>
            <person name="Sundareshan S."/>
            <person name="Akhila D.S."/>
            <person name="Prachi D."/>
            <person name="Sivakumar R."/>
            <person name="Rajendhran J."/>
            <person name="Isloor S."/>
            <person name="Hegde N.R."/>
        </authorList>
    </citation>
    <scope>NUCLEOTIDE SEQUENCE [LARGE SCALE GENOMIC DNA]</scope>
    <source>
        <strain evidence="9 11">K169</strain>
    </source>
</reference>
<proteinExistence type="inferred from homology"/>
<dbReference type="Pfam" id="PF01899">
    <property type="entry name" value="MNHE"/>
    <property type="match status" value="1"/>
</dbReference>
<keyword evidence="3" id="KW-0813">Transport</keyword>
<keyword evidence="5 8" id="KW-0812">Transmembrane</keyword>
<comment type="similarity">
    <text evidence="2">Belongs to the CPA3 antiporters (TC 2.A.63) subunit E family.</text>
</comment>
<evidence type="ECO:0000256" key="6">
    <source>
        <dbReference type="ARBA" id="ARBA00022989"/>
    </source>
</evidence>
<evidence type="ECO:0000313" key="12">
    <source>
        <dbReference type="Proteomes" id="UP001223261"/>
    </source>
</evidence>
<dbReference type="PIRSF" id="PIRSF019239">
    <property type="entry name" value="MrpE"/>
    <property type="match status" value="1"/>
</dbReference>
<reference evidence="10" key="2">
    <citation type="journal article" date="2023" name="Antibiotics">
        <title>Prevalence and Molecular Characterization of Methicillin-Resistant Staphylococci (MRS) and Mammaliicocci (MRM) in Dromedary Camels from Algeria: First Detection of SCCmec-mecC Hybrid in Methicillin-Resistant Mammaliicoccus lentus.</title>
        <authorList>
            <person name="Belhout C."/>
            <person name="Boyen F."/>
            <person name="Vereecke N."/>
            <person name="Theuns S."/>
            <person name="Taibi N."/>
            <person name="Stegger M."/>
            <person name="de la Fe-Rodriguez P.Y."/>
            <person name="Bouayad L."/>
            <person name="Elgroud R."/>
            <person name="Butaye P."/>
        </authorList>
    </citation>
    <scope>NUCLEOTIDE SEQUENCE</scope>
    <source>
        <strain evidence="10">7048</strain>
    </source>
</reference>
<keyword evidence="6 8" id="KW-1133">Transmembrane helix</keyword>
<feature type="transmembrane region" description="Helical" evidence="8">
    <location>
        <begin position="24"/>
        <end position="45"/>
    </location>
</feature>
<evidence type="ECO:0000256" key="8">
    <source>
        <dbReference type="SAM" id="Phobius"/>
    </source>
</evidence>
<sequence length="160" mass="18080">MAIQVLINVLLAALWMMLSETYTFGAFIFGYLFGILFVLAALPLLPGKHLYLRPVWKTIVLAGIFMKELVLANIDVIKIVIQKEIKNEPAFFAYPTELKKDWEITLLSQLITLTPGTIVVAISDDQKTLYIHSIDFSDIDSEISTIKDSFEKAIKEVSVR</sequence>
<protein>
    <submittedName>
        <fullName evidence="10">Na+/H+ antiporter subunit E</fullName>
    </submittedName>
</protein>
<dbReference type="GeneID" id="99677295"/>
<dbReference type="GO" id="GO:0008324">
    <property type="term" value="F:monoatomic cation transmembrane transporter activity"/>
    <property type="evidence" value="ECO:0007669"/>
    <property type="project" value="InterPro"/>
</dbReference>
<keyword evidence="3" id="KW-0050">Antiport</keyword>
<dbReference type="AlphaFoldDB" id="A0AAP1RSE9"/>
<dbReference type="PANTHER" id="PTHR34584">
    <property type="entry name" value="NA(+)/H(+) ANTIPORTER SUBUNIT E1"/>
    <property type="match status" value="1"/>
</dbReference>
<dbReference type="Proteomes" id="UP000770161">
    <property type="component" value="Unassembled WGS sequence"/>
</dbReference>
<organism evidence="10 12">
    <name type="scientific">Mammaliicoccus lentus</name>
    <name type="common">Staphylococcus lentus</name>
    <dbReference type="NCBI Taxonomy" id="42858"/>
    <lineage>
        <taxon>Bacteria</taxon>
        <taxon>Bacillati</taxon>
        <taxon>Bacillota</taxon>
        <taxon>Bacilli</taxon>
        <taxon>Bacillales</taxon>
        <taxon>Staphylococcaceae</taxon>
        <taxon>Mammaliicoccus</taxon>
    </lineage>
</organism>
<dbReference type="Proteomes" id="UP001223261">
    <property type="component" value="Chromosome"/>
</dbReference>
<dbReference type="InterPro" id="IPR002758">
    <property type="entry name" value="Cation_antiport_E"/>
</dbReference>
<comment type="subcellular location">
    <subcellularLocation>
        <location evidence="1">Cell membrane</location>
        <topology evidence="1">Multi-pass membrane protein</topology>
    </subcellularLocation>
</comment>
<evidence type="ECO:0000256" key="7">
    <source>
        <dbReference type="ARBA" id="ARBA00023136"/>
    </source>
</evidence>
<evidence type="ECO:0000256" key="1">
    <source>
        <dbReference type="ARBA" id="ARBA00004651"/>
    </source>
</evidence>
<keyword evidence="7 8" id="KW-0472">Membrane</keyword>
<evidence type="ECO:0000256" key="3">
    <source>
        <dbReference type="ARBA" id="ARBA00022449"/>
    </source>
</evidence>
<evidence type="ECO:0000313" key="10">
    <source>
        <dbReference type="EMBL" id="WHI60885.1"/>
    </source>
</evidence>
<name>A0AAP1RSE9_MAMLE</name>
<evidence type="ECO:0000256" key="4">
    <source>
        <dbReference type="ARBA" id="ARBA00022475"/>
    </source>
</evidence>
<evidence type="ECO:0000256" key="2">
    <source>
        <dbReference type="ARBA" id="ARBA00006228"/>
    </source>
</evidence>
<keyword evidence="4" id="KW-1003">Cell membrane</keyword>
<dbReference type="PANTHER" id="PTHR34584:SF1">
    <property type="entry name" value="NA(+)_H(+) ANTIPORTER SUBUNIT E1"/>
    <property type="match status" value="1"/>
</dbReference>
<gene>
    <name evidence="9" type="ORF">KQ656_02935</name>
    <name evidence="10" type="ORF">PYH69_04430</name>
</gene>
<evidence type="ECO:0000313" key="9">
    <source>
        <dbReference type="EMBL" id="MBU6112894.1"/>
    </source>
</evidence>
<evidence type="ECO:0000313" key="11">
    <source>
        <dbReference type="Proteomes" id="UP000770161"/>
    </source>
</evidence>
<dbReference type="RefSeq" id="WP_017000047.1">
    <property type="nucleotide sequence ID" value="NZ_CP059679.1"/>
</dbReference>
<keyword evidence="11" id="KW-1185">Reference proteome</keyword>
<dbReference type="EMBL" id="CP118848">
    <property type="protein sequence ID" value="WHI60885.1"/>
    <property type="molecule type" value="Genomic_DNA"/>
</dbReference>
<dbReference type="GO" id="GO:0005886">
    <property type="term" value="C:plasma membrane"/>
    <property type="evidence" value="ECO:0007669"/>
    <property type="project" value="UniProtKB-SubCell"/>
</dbReference>
<evidence type="ECO:0000256" key="5">
    <source>
        <dbReference type="ARBA" id="ARBA00022692"/>
    </source>
</evidence>
<accession>A0AAP1RSE9</accession>
<dbReference type="EMBL" id="JAHLZN010000003">
    <property type="protein sequence ID" value="MBU6112894.1"/>
    <property type="molecule type" value="Genomic_DNA"/>
</dbReference>